<organism evidence="2 3">
    <name type="scientific">Zemynaea arenosa</name>
    <dbReference type="NCBI Taxonomy" id="2561931"/>
    <lineage>
        <taxon>Bacteria</taxon>
        <taxon>Pseudomonadati</taxon>
        <taxon>Pseudomonadota</taxon>
        <taxon>Betaproteobacteria</taxon>
        <taxon>Burkholderiales</taxon>
        <taxon>Oxalobacteraceae</taxon>
        <taxon>Telluria group</taxon>
        <taxon>Zemynaea</taxon>
    </lineage>
</organism>
<accession>A0A4Y9S6F2</accession>
<keyword evidence="1" id="KW-0812">Transmembrane</keyword>
<feature type="transmembrane region" description="Helical" evidence="1">
    <location>
        <begin position="55"/>
        <end position="75"/>
    </location>
</feature>
<sequence length="163" mass="17382">MLPDIPSARAILDELLLKRISESHLHFIARDGTLPQDMPDGNPFHKTDLIHAMQMGMMVGGLVGLITGGLITAFPPEGLDLGAMTVLACGLGGALFGTWASGMNGAANPNSRLAPFMERIAQGQVLLIVDLPARRVAEIEELLESRHPEIKFGGQDAHVPAFP</sequence>
<keyword evidence="1" id="KW-1133">Transmembrane helix</keyword>
<evidence type="ECO:0000256" key="1">
    <source>
        <dbReference type="SAM" id="Phobius"/>
    </source>
</evidence>
<evidence type="ECO:0000313" key="3">
    <source>
        <dbReference type="Proteomes" id="UP000298438"/>
    </source>
</evidence>
<feature type="transmembrane region" description="Helical" evidence="1">
    <location>
        <begin position="81"/>
        <end position="102"/>
    </location>
</feature>
<name>A0A4Y9S6F2_9BURK</name>
<gene>
    <name evidence="2" type="ORF">E4L96_17810</name>
</gene>
<evidence type="ECO:0000313" key="2">
    <source>
        <dbReference type="EMBL" id="TFW15638.1"/>
    </source>
</evidence>
<dbReference type="EMBL" id="SPVF01000226">
    <property type="protein sequence ID" value="TFW15638.1"/>
    <property type="molecule type" value="Genomic_DNA"/>
</dbReference>
<dbReference type="Proteomes" id="UP000298438">
    <property type="component" value="Unassembled WGS sequence"/>
</dbReference>
<keyword evidence="1" id="KW-0472">Membrane</keyword>
<protein>
    <submittedName>
        <fullName evidence="2">DUF1269 domain-containing protein</fullName>
    </submittedName>
</protein>
<reference evidence="2 3" key="1">
    <citation type="submission" date="2019-03" db="EMBL/GenBank/DDBJ databases">
        <title>Draft Genome Sequence of Massilia arenosa sp. nov., a Novel Massilia Species Isolated from a Sandy-loam Maize Soil.</title>
        <authorList>
            <person name="Raths R."/>
            <person name="Peta V."/>
            <person name="Bucking H."/>
        </authorList>
    </citation>
    <scope>NUCLEOTIDE SEQUENCE [LARGE SCALE GENOMIC DNA]</scope>
    <source>
        <strain evidence="2 3">MC02</strain>
    </source>
</reference>
<keyword evidence="3" id="KW-1185">Reference proteome</keyword>
<proteinExistence type="predicted"/>
<dbReference type="AlphaFoldDB" id="A0A4Y9S6F2"/>
<dbReference type="OrthoDB" id="8775484at2"/>
<comment type="caution">
    <text evidence="2">The sequence shown here is derived from an EMBL/GenBank/DDBJ whole genome shotgun (WGS) entry which is preliminary data.</text>
</comment>